<proteinExistence type="predicted"/>
<dbReference type="EMBL" id="CADCTR010000636">
    <property type="protein sequence ID" value="CAA9253797.1"/>
    <property type="molecule type" value="Genomic_DNA"/>
</dbReference>
<accession>A0A6J4ILA7</accession>
<reference evidence="1" key="1">
    <citation type="submission" date="2020-02" db="EMBL/GenBank/DDBJ databases">
        <authorList>
            <person name="Meier V. D."/>
        </authorList>
    </citation>
    <scope>NUCLEOTIDE SEQUENCE</scope>
    <source>
        <strain evidence="1">AVDCRST_MAG93</strain>
    </source>
</reference>
<organism evidence="1">
    <name type="scientific">uncultured Chloroflexia bacterium</name>
    <dbReference type="NCBI Taxonomy" id="1672391"/>
    <lineage>
        <taxon>Bacteria</taxon>
        <taxon>Bacillati</taxon>
        <taxon>Chloroflexota</taxon>
        <taxon>Chloroflexia</taxon>
        <taxon>environmental samples</taxon>
    </lineage>
</organism>
<evidence type="ECO:0000313" key="1">
    <source>
        <dbReference type="EMBL" id="CAA9253797.1"/>
    </source>
</evidence>
<feature type="non-terminal residue" evidence="1">
    <location>
        <position position="32"/>
    </location>
</feature>
<name>A0A6J4ILA7_9CHLR</name>
<protein>
    <submittedName>
        <fullName evidence="1">Uncharacterized protein</fullName>
    </submittedName>
</protein>
<sequence length="32" mass="3331">MMSAFLLTVAAALQAAGNDVPLVEIHGDPSKY</sequence>
<dbReference type="AlphaFoldDB" id="A0A6J4ILA7"/>
<gene>
    <name evidence="1" type="ORF">AVDCRST_MAG93-1871</name>
</gene>